<evidence type="ECO:0000313" key="6">
    <source>
        <dbReference type="Proteomes" id="UP001235064"/>
    </source>
</evidence>
<dbReference type="InterPro" id="IPR005000">
    <property type="entry name" value="Aldolase/citrate-lyase_domain"/>
</dbReference>
<dbReference type="RefSeq" id="WP_286287284.1">
    <property type="nucleotide sequence ID" value="NZ_JASXSZ010000001.1"/>
</dbReference>
<dbReference type="InterPro" id="IPR050251">
    <property type="entry name" value="HpcH-HpaI_aldolase"/>
</dbReference>
<keyword evidence="6" id="KW-1185">Reference proteome</keyword>
<dbReference type="PANTHER" id="PTHR30502:SF0">
    <property type="entry name" value="PHOSPHOENOLPYRUVATE CARBOXYLASE FAMILY PROTEIN"/>
    <property type="match status" value="1"/>
</dbReference>
<protein>
    <submittedName>
        <fullName evidence="5">Aldolase/citrate lyase family protein</fullName>
    </submittedName>
</protein>
<dbReference type="SUPFAM" id="SSF51621">
    <property type="entry name" value="Phosphoenolpyruvate/pyruvate domain"/>
    <property type="match status" value="1"/>
</dbReference>
<dbReference type="Gene3D" id="3.20.20.60">
    <property type="entry name" value="Phosphoenolpyruvate-binding domains"/>
    <property type="match status" value="1"/>
</dbReference>
<sequence length="252" mass="25642">MTTLPPEHPMRVDPAKTGPARIGLWVTMLGPFGIEALAGFELDWIGIDLQHGDIPLHALPPLVRACEAAGFPVAVRIDGHDPALIARVVDGGADAVIVPAVDSAAQAAALVRAVRLPPAGARSSGISRTSLGVARAASHTLLLPMIETAAGFAALDEILCVPGVDGVFVGPYDLSLSLGTDGVADPRTIEAARKVVDSARGRGLVSGIYSGNADITSRFGDVSLLALGSDVDALRHGLGELLESAPGVPPAG</sequence>
<comment type="caution">
    <text evidence="5">The sequence shown here is derived from an EMBL/GenBank/DDBJ whole genome shotgun (WGS) entry which is preliminary data.</text>
</comment>
<name>A0ABT7MW34_9MICO</name>
<keyword evidence="2" id="KW-0479">Metal-binding</keyword>
<reference evidence="5 6" key="1">
    <citation type="submission" date="2023-06" db="EMBL/GenBank/DDBJ databases">
        <title>Microbacterium sp. nov., isolated from a waste landfill.</title>
        <authorList>
            <person name="Wen W."/>
        </authorList>
    </citation>
    <scope>NUCLEOTIDE SEQUENCE [LARGE SCALE GENOMIC DNA]</scope>
    <source>
        <strain evidence="5 6">ASV49</strain>
    </source>
</reference>
<feature type="domain" description="HpcH/HpaI aldolase/citrate lyase" evidence="4">
    <location>
        <begin position="21"/>
        <end position="235"/>
    </location>
</feature>
<evidence type="ECO:0000256" key="1">
    <source>
        <dbReference type="ARBA" id="ARBA00005568"/>
    </source>
</evidence>
<evidence type="ECO:0000259" key="4">
    <source>
        <dbReference type="Pfam" id="PF03328"/>
    </source>
</evidence>
<comment type="similarity">
    <text evidence="1">Belongs to the HpcH/HpaI aldolase family.</text>
</comment>
<dbReference type="Pfam" id="PF03328">
    <property type="entry name" value="HpcH_HpaI"/>
    <property type="match status" value="1"/>
</dbReference>
<organism evidence="5 6">
    <name type="scientific">Microbacterium candidum</name>
    <dbReference type="NCBI Taxonomy" id="3041922"/>
    <lineage>
        <taxon>Bacteria</taxon>
        <taxon>Bacillati</taxon>
        <taxon>Actinomycetota</taxon>
        <taxon>Actinomycetes</taxon>
        <taxon>Micrococcales</taxon>
        <taxon>Microbacteriaceae</taxon>
        <taxon>Microbacterium</taxon>
    </lineage>
</organism>
<evidence type="ECO:0000256" key="2">
    <source>
        <dbReference type="ARBA" id="ARBA00022723"/>
    </source>
</evidence>
<evidence type="ECO:0000256" key="3">
    <source>
        <dbReference type="ARBA" id="ARBA00023239"/>
    </source>
</evidence>
<accession>A0ABT7MW34</accession>
<dbReference type="EMBL" id="JASXSZ010000001">
    <property type="protein sequence ID" value="MDL9978667.1"/>
    <property type="molecule type" value="Genomic_DNA"/>
</dbReference>
<gene>
    <name evidence="5" type="ORF">QSV35_04945</name>
</gene>
<proteinExistence type="inferred from homology"/>
<keyword evidence="3 5" id="KW-0456">Lyase</keyword>
<dbReference type="PANTHER" id="PTHR30502">
    <property type="entry name" value="2-KETO-3-DEOXY-L-RHAMNONATE ALDOLASE"/>
    <property type="match status" value="1"/>
</dbReference>
<dbReference type="InterPro" id="IPR015813">
    <property type="entry name" value="Pyrv/PenolPyrv_kinase-like_dom"/>
</dbReference>
<evidence type="ECO:0000313" key="5">
    <source>
        <dbReference type="EMBL" id="MDL9978667.1"/>
    </source>
</evidence>
<dbReference type="Proteomes" id="UP001235064">
    <property type="component" value="Unassembled WGS sequence"/>
</dbReference>
<dbReference type="GO" id="GO:0016829">
    <property type="term" value="F:lyase activity"/>
    <property type="evidence" value="ECO:0007669"/>
    <property type="project" value="UniProtKB-KW"/>
</dbReference>
<dbReference type="InterPro" id="IPR040442">
    <property type="entry name" value="Pyrv_kinase-like_dom_sf"/>
</dbReference>